<gene>
    <name evidence="2" type="ORF">TOPH_03093</name>
</gene>
<dbReference type="EMBL" id="LFRF01000006">
    <property type="protein sequence ID" value="KND92178.1"/>
    <property type="molecule type" value="Genomic_DNA"/>
</dbReference>
<accession>A0A0L0NDN1</accession>
<evidence type="ECO:0000313" key="2">
    <source>
        <dbReference type="EMBL" id="KND92178.1"/>
    </source>
</evidence>
<feature type="region of interest" description="Disordered" evidence="1">
    <location>
        <begin position="1"/>
        <end position="22"/>
    </location>
</feature>
<comment type="caution">
    <text evidence="2">The sequence shown here is derived from an EMBL/GenBank/DDBJ whole genome shotgun (WGS) entry which is preliminary data.</text>
</comment>
<organism evidence="2 3">
    <name type="scientific">Tolypocladium ophioglossoides (strain CBS 100239)</name>
    <name type="common">Snaketongue truffleclub</name>
    <name type="synonym">Elaphocordyceps ophioglossoides</name>
    <dbReference type="NCBI Taxonomy" id="1163406"/>
    <lineage>
        <taxon>Eukaryota</taxon>
        <taxon>Fungi</taxon>
        <taxon>Dikarya</taxon>
        <taxon>Ascomycota</taxon>
        <taxon>Pezizomycotina</taxon>
        <taxon>Sordariomycetes</taxon>
        <taxon>Hypocreomycetidae</taxon>
        <taxon>Hypocreales</taxon>
        <taxon>Ophiocordycipitaceae</taxon>
        <taxon>Tolypocladium</taxon>
    </lineage>
</organism>
<dbReference type="AlphaFoldDB" id="A0A0L0NDN1"/>
<dbReference type="Proteomes" id="UP000036947">
    <property type="component" value="Unassembled WGS sequence"/>
</dbReference>
<protein>
    <submittedName>
        <fullName evidence="2">Uncharacterized protein</fullName>
    </submittedName>
</protein>
<keyword evidence="3" id="KW-1185">Reference proteome</keyword>
<proteinExistence type="predicted"/>
<reference evidence="2 3" key="1">
    <citation type="journal article" date="2015" name="BMC Genomics">
        <title>The genome of the truffle-parasite Tolypocladium ophioglossoides and the evolution of antifungal peptaibiotics.</title>
        <authorList>
            <person name="Quandt C.A."/>
            <person name="Bushley K.E."/>
            <person name="Spatafora J.W."/>
        </authorList>
    </citation>
    <scope>NUCLEOTIDE SEQUENCE [LARGE SCALE GENOMIC DNA]</scope>
    <source>
        <strain evidence="2 3">CBS 100239</strain>
    </source>
</reference>
<evidence type="ECO:0000256" key="1">
    <source>
        <dbReference type="SAM" id="MobiDB-lite"/>
    </source>
</evidence>
<dbReference type="OrthoDB" id="205546at2759"/>
<evidence type="ECO:0000313" key="3">
    <source>
        <dbReference type="Proteomes" id="UP000036947"/>
    </source>
</evidence>
<sequence>MGSVAPSRAKYTGMSHSPRDAAFPSMAGWGTGARRDWLRAGLVFSGDGCDSAGLGAGAGAGQWFGGLWSWAANEWECAECAPDRC</sequence>
<name>A0A0L0NDN1_TOLOC</name>